<gene>
    <name evidence="1" type="ORF">A2074_01345</name>
</gene>
<dbReference type="Proteomes" id="UP000178086">
    <property type="component" value="Unassembled WGS sequence"/>
</dbReference>
<evidence type="ECO:0000313" key="2">
    <source>
        <dbReference type="Proteomes" id="UP000178086"/>
    </source>
</evidence>
<comment type="caution">
    <text evidence="1">The sequence shown here is derived from an EMBL/GenBank/DDBJ whole genome shotgun (WGS) entry which is preliminary data.</text>
</comment>
<evidence type="ECO:0000313" key="1">
    <source>
        <dbReference type="EMBL" id="OFW35698.1"/>
    </source>
</evidence>
<organism evidence="1 2">
    <name type="scientific">Candidatus Aquicultor primus</name>
    <dbReference type="NCBI Taxonomy" id="1797195"/>
    <lineage>
        <taxon>Bacteria</taxon>
        <taxon>Bacillati</taxon>
        <taxon>Actinomycetota</taxon>
        <taxon>Candidatus Aquicultoria</taxon>
        <taxon>Candidatus Aquicultorales</taxon>
        <taxon>Candidatus Aquicultoraceae</taxon>
        <taxon>Candidatus Aquicultor</taxon>
    </lineage>
</organism>
<proteinExistence type="predicted"/>
<protein>
    <submittedName>
        <fullName evidence="1">Uncharacterized protein</fullName>
    </submittedName>
</protein>
<accession>A0A1F2URW5</accession>
<dbReference type="AlphaFoldDB" id="A0A1F2URW5"/>
<sequence>MMRPDIPFAEYEKQTPRDVFIVVEPIALKIEEGEIEDARAMLARLSGWFLDKIEAGELEPWKARNAYFLLSVYLTDNYPGDILGEEAHELIYEGTLLHEYGLDFGPDTGHMRELAGRLAAEAEADET</sequence>
<reference evidence="1 2" key="1">
    <citation type="journal article" date="2016" name="Nat. Commun.">
        <title>Thousands of microbial genomes shed light on interconnected biogeochemical processes in an aquifer system.</title>
        <authorList>
            <person name="Anantharaman K."/>
            <person name="Brown C.T."/>
            <person name="Hug L.A."/>
            <person name="Sharon I."/>
            <person name="Castelle C.J."/>
            <person name="Probst A.J."/>
            <person name="Thomas B.C."/>
            <person name="Singh A."/>
            <person name="Wilkins M.J."/>
            <person name="Karaoz U."/>
            <person name="Brodie E.L."/>
            <person name="Williams K.H."/>
            <person name="Hubbard S.S."/>
            <person name="Banfield J.F."/>
        </authorList>
    </citation>
    <scope>NUCLEOTIDE SEQUENCE [LARGE SCALE GENOMIC DNA]</scope>
</reference>
<name>A0A1F2URW5_9ACTN</name>
<dbReference type="EMBL" id="MELI01000010">
    <property type="protein sequence ID" value="OFW35698.1"/>
    <property type="molecule type" value="Genomic_DNA"/>
</dbReference>